<evidence type="ECO:0000256" key="1">
    <source>
        <dbReference type="ARBA" id="ARBA00004141"/>
    </source>
</evidence>
<accession>A0ABW1EDR9</accession>
<comment type="subcellular location">
    <subcellularLocation>
        <location evidence="1">Membrane</location>
        <topology evidence="1">Multi-pass membrane protein</topology>
    </subcellularLocation>
</comment>
<dbReference type="Pfam" id="PF01740">
    <property type="entry name" value="STAS"/>
    <property type="match status" value="1"/>
</dbReference>
<organism evidence="7 8">
    <name type="scientific">Acidicapsa dinghuensis</name>
    <dbReference type="NCBI Taxonomy" id="2218256"/>
    <lineage>
        <taxon>Bacteria</taxon>
        <taxon>Pseudomonadati</taxon>
        <taxon>Acidobacteriota</taxon>
        <taxon>Terriglobia</taxon>
        <taxon>Terriglobales</taxon>
        <taxon>Acidobacteriaceae</taxon>
        <taxon>Acidicapsa</taxon>
    </lineage>
</organism>
<keyword evidence="8" id="KW-1185">Reference proteome</keyword>
<dbReference type="NCBIfam" id="TIGR00815">
    <property type="entry name" value="sulP"/>
    <property type="match status" value="1"/>
</dbReference>
<feature type="transmembrane region" description="Helical" evidence="5">
    <location>
        <begin position="83"/>
        <end position="112"/>
    </location>
</feature>
<comment type="caution">
    <text evidence="7">The sequence shown here is derived from an EMBL/GenBank/DDBJ whole genome shotgun (WGS) entry which is preliminary data.</text>
</comment>
<dbReference type="RefSeq" id="WP_263338311.1">
    <property type="nucleotide sequence ID" value="NZ_JAGSYH010000004.1"/>
</dbReference>
<protein>
    <submittedName>
        <fullName evidence="7">SulP family inorganic anion transporter</fullName>
    </submittedName>
</protein>
<keyword evidence="3 5" id="KW-1133">Transmembrane helix</keyword>
<gene>
    <name evidence="7" type="ORF">ACFPT7_07540</name>
</gene>
<dbReference type="Pfam" id="PF00916">
    <property type="entry name" value="Sulfate_transp"/>
    <property type="match status" value="1"/>
</dbReference>
<reference evidence="8" key="1">
    <citation type="journal article" date="2019" name="Int. J. Syst. Evol. Microbiol.">
        <title>The Global Catalogue of Microorganisms (GCM) 10K type strain sequencing project: providing services to taxonomists for standard genome sequencing and annotation.</title>
        <authorList>
            <consortium name="The Broad Institute Genomics Platform"/>
            <consortium name="The Broad Institute Genome Sequencing Center for Infectious Disease"/>
            <person name="Wu L."/>
            <person name="Ma J."/>
        </authorList>
    </citation>
    <scope>NUCLEOTIDE SEQUENCE [LARGE SCALE GENOMIC DNA]</scope>
    <source>
        <strain evidence="8">JCM 4087</strain>
    </source>
</reference>
<dbReference type="InterPro" id="IPR002645">
    <property type="entry name" value="STAS_dom"/>
</dbReference>
<evidence type="ECO:0000256" key="4">
    <source>
        <dbReference type="ARBA" id="ARBA00023136"/>
    </source>
</evidence>
<dbReference type="EMBL" id="JBHSPH010000002">
    <property type="protein sequence ID" value="MFC5862140.1"/>
    <property type="molecule type" value="Genomic_DNA"/>
</dbReference>
<evidence type="ECO:0000313" key="7">
    <source>
        <dbReference type="EMBL" id="MFC5862140.1"/>
    </source>
</evidence>
<feature type="transmembrane region" description="Helical" evidence="5">
    <location>
        <begin position="200"/>
        <end position="219"/>
    </location>
</feature>
<keyword evidence="4 5" id="KW-0472">Membrane</keyword>
<feature type="transmembrane region" description="Helical" evidence="5">
    <location>
        <begin position="380"/>
        <end position="412"/>
    </location>
</feature>
<dbReference type="Proteomes" id="UP001596091">
    <property type="component" value="Unassembled WGS sequence"/>
</dbReference>
<feature type="transmembrane region" description="Helical" evidence="5">
    <location>
        <begin position="175"/>
        <end position="193"/>
    </location>
</feature>
<feature type="transmembrane region" description="Helical" evidence="5">
    <location>
        <begin position="331"/>
        <end position="360"/>
    </location>
</feature>
<dbReference type="CDD" id="cd07042">
    <property type="entry name" value="STAS_SulP_like_sulfate_transporter"/>
    <property type="match status" value="1"/>
</dbReference>
<evidence type="ECO:0000256" key="5">
    <source>
        <dbReference type="SAM" id="Phobius"/>
    </source>
</evidence>
<name>A0ABW1EDR9_9BACT</name>
<feature type="transmembrane region" description="Helical" evidence="5">
    <location>
        <begin position="251"/>
        <end position="273"/>
    </location>
</feature>
<dbReference type="SUPFAM" id="SSF52091">
    <property type="entry name" value="SpoIIaa-like"/>
    <property type="match status" value="1"/>
</dbReference>
<keyword evidence="2 5" id="KW-0812">Transmembrane</keyword>
<evidence type="ECO:0000256" key="2">
    <source>
        <dbReference type="ARBA" id="ARBA00022692"/>
    </source>
</evidence>
<dbReference type="Gene3D" id="3.30.750.24">
    <property type="entry name" value="STAS domain"/>
    <property type="match status" value="1"/>
</dbReference>
<evidence type="ECO:0000256" key="3">
    <source>
        <dbReference type="ARBA" id="ARBA00022989"/>
    </source>
</evidence>
<dbReference type="InterPro" id="IPR036513">
    <property type="entry name" value="STAS_dom_sf"/>
</dbReference>
<dbReference type="InterPro" id="IPR001902">
    <property type="entry name" value="SLC26A/SulP_fam"/>
</dbReference>
<dbReference type="PROSITE" id="PS50801">
    <property type="entry name" value="STAS"/>
    <property type="match status" value="1"/>
</dbReference>
<feature type="domain" description="STAS" evidence="6">
    <location>
        <begin position="443"/>
        <end position="546"/>
    </location>
</feature>
<feature type="transmembrane region" description="Helical" evidence="5">
    <location>
        <begin position="54"/>
        <end position="71"/>
    </location>
</feature>
<evidence type="ECO:0000313" key="8">
    <source>
        <dbReference type="Proteomes" id="UP001596091"/>
    </source>
</evidence>
<dbReference type="InterPro" id="IPR011547">
    <property type="entry name" value="SLC26A/SulP_dom"/>
</dbReference>
<feature type="transmembrane region" description="Helical" evidence="5">
    <location>
        <begin position="124"/>
        <end position="142"/>
    </location>
</feature>
<feature type="transmembrane region" description="Helical" evidence="5">
    <location>
        <begin position="27"/>
        <end position="47"/>
    </location>
</feature>
<dbReference type="PANTHER" id="PTHR11814">
    <property type="entry name" value="SULFATE TRANSPORTER"/>
    <property type="match status" value="1"/>
</dbReference>
<sequence length="569" mass="60465">MIRKEDWLPRSIFCLRGYTAEQFTHDLVAGITVGLVALPLAMAFGIASGVTPQAGLYTAVVAGFLISALGGSRTQIGGPTGAFVVIVAGIIAKFGISGLSLVTLIAGVLLVVMGATGLGTAVKFIPRPVIIGFTNGIALLIASTQVKDFLGLRTPAVPSEFLKRMEVLVAHLGTIQWQTVTLASLSLAIILLWPRWNKRIPGSIIALFVATLAVPLLHLPVETVGTRFGGIPQGFPPFTFPHLRIEHLLPLLPSAFTVAMLAAVESLLSAVVADGMSGDKHNSNVELIAQGVANLVSPLFGGIPATGAIARTATNIRSGARTPISGMIHALTLLAILLVAAPLARFVPLATLAAVLFVVSWNMGEWREISSILRLAKTDIAVWLVTFTLTVVADLTVAVGVGMALAALLYIYRIAETTTVAPVTEEYLRDGRVHILHDKEIPPDVTILRIHGPFLFGTTEKLVEATRELRFLPSVVILRLRNMTALDATGLHAIETFAGRLHKSGRTLLLCGAREQPAELLAGSEFVNRVGEENILPNVETALSRAREITAAFSGIGPELAADLKRMKL</sequence>
<proteinExistence type="predicted"/>
<evidence type="ECO:0000259" key="6">
    <source>
        <dbReference type="PROSITE" id="PS50801"/>
    </source>
</evidence>